<proteinExistence type="predicted"/>
<reference evidence="1" key="1">
    <citation type="submission" date="2018-04" db="EMBL/GenBank/DDBJ databases">
        <title>Draft genome sequence of the Candidatus Spirobacillus cienkowskii, a pathogen of freshwater Daphnia species, reconstructed from hemolymph metagenomic reads.</title>
        <authorList>
            <person name="Bresciani L."/>
            <person name="Lemos L.N."/>
            <person name="Wale N."/>
            <person name="Lin J.Y."/>
            <person name="Fernandes G.R."/>
            <person name="Duffy M.A."/>
            <person name="Rodrigues J.M."/>
        </authorList>
    </citation>
    <scope>NUCLEOTIDE SEQUENCE [LARGE SCALE GENOMIC DNA]</scope>
    <source>
        <strain evidence="1">Binning01</strain>
    </source>
</reference>
<dbReference type="GO" id="GO:0004519">
    <property type="term" value="F:endonuclease activity"/>
    <property type="evidence" value="ECO:0007669"/>
    <property type="project" value="InterPro"/>
</dbReference>
<gene>
    <name evidence="1" type="primary">cas6f</name>
    <name evidence="1" type="ORF">DCC88_11810</name>
</gene>
<protein>
    <submittedName>
        <fullName evidence="1">Type I-F CRISPR-associated endoribonuclease Cas6/Csy4</fullName>
    </submittedName>
</protein>
<dbReference type="GO" id="GO:0043571">
    <property type="term" value="P:maintenance of CRISPR repeat elements"/>
    <property type="evidence" value="ECO:0007669"/>
    <property type="project" value="InterPro"/>
</dbReference>
<dbReference type="NCBIfam" id="TIGR02563">
    <property type="entry name" value="cas_Csy4"/>
    <property type="match status" value="1"/>
</dbReference>
<dbReference type="InterPro" id="IPR013396">
    <property type="entry name" value="CRISPR-assoc_prot_Csy4"/>
</dbReference>
<comment type="caution">
    <text evidence="1">The sequence shown here is derived from an EMBL/GenBank/DDBJ whole genome shotgun (WGS) entry which is preliminary data.</text>
</comment>
<evidence type="ECO:0000313" key="1">
    <source>
        <dbReference type="EMBL" id="RDB35128.1"/>
    </source>
</evidence>
<accession>A0A369KMQ2</accession>
<dbReference type="Proteomes" id="UP000253934">
    <property type="component" value="Unassembled WGS sequence"/>
</dbReference>
<dbReference type="EMBL" id="QOVW01000103">
    <property type="protein sequence ID" value="RDB35128.1"/>
    <property type="molecule type" value="Genomic_DNA"/>
</dbReference>
<dbReference type="Gene3D" id="3.30.70.2540">
    <property type="entry name" value="CRISPR-associated endoribonuclease Cas6/Csy4"/>
    <property type="match status" value="1"/>
</dbReference>
<dbReference type="Pfam" id="PF09618">
    <property type="entry name" value="Cas_Csy4"/>
    <property type="match status" value="1"/>
</dbReference>
<dbReference type="InterPro" id="IPR042564">
    <property type="entry name" value="CRISPR-Cas6/Csy4_sf"/>
</dbReference>
<evidence type="ECO:0000313" key="2">
    <source>
        <dbReference type="Proteomes" id="UP000253934"/>
    </source>
</evidence>
<dbReference type="AlphaFoldDB" id="A0A369KMQ2"/>
<organism evidence="1 2">
    <name type="scientific">Spirobacillus cienkowskii</name>
    <dbReference type="NCBI Taxonomy" id="495820"/>
    <lineage>
        <taxon>Bacteria</taxon>
        <taxon>Pseudomonadati</taxon>
        <taxon>Bdellovibrionota</taxon>
        <taxon>Oligoflexia</taxon>
        <taxon>Silvanigrellales</taxon>
        <taxon>Spirobacillus</taxon>
    </lineage>
</organism>
<name>A0A369KMQ2_9BACT</name>
<keyword evidence="2" id="KW-1185">Reference proteome</keyword>
<sequence length="199" mass="22907">MNLNYYLDIKLTDLSKFTAMDIKKIYQHFHTIVAKAEGCIAVSFPEWSDQSIGGVIRFLGSEDQLQFISRSAWLNQNAERGLLDVSRIKKVPESTTTYYRFFRNRGIEKQTPAFFERIKRRYARKNKEHLFNKPQLGESIKTRLQSIAHGIPVDSSSTAQKGFVLFIAREQVEPPFDLQRDIKFSSYGLAPQGVGVPHF</sequence>